<evidence type="ECO:0000313" key="4">
    <source>
        <dbReference type="Proteomes" id="UP000033188"/>
    </source>
</evidence>
<keyword evidence="2" id="KW-0812">Transmembrane</keyword>
<dbReference type="VEuPathDB" id="PiroplasmaDB:BBBOND_0307180"/>
<keyword evidence="2" id="KW-1133">Transmembrane helix</keyword>
<keyword evidence="2" id="KW-0472">Membrane</keyword>
<feature type="compositionally biased region" description="Polar residues" evidence="1">
    <location>
        <begin position="481"/>
        <end position="491"/>
    </location>
</feature>
<feature type="compositionally biased region" description="Low complexity" evidence="1">
    <location>
        <begin position="660"/>
        <end position="672"/>
    </location>
</feature>
<feature type="compositionally biased region" description="Polar residues" evidence="1">
    <location>
        <begin position="527"/>
        <end position="536"/>
    </location>
</feature>
<dbReference type="OrthoDB" id="10533047at2759"/>
<evidence type="ECO:0000313" key="3">
    <source>
        <dbReference type="EMBL" id="CDR96814.1"/>
    </source>
</evidence>
<feature type="compositionally biased region" description="Polar residues" evidence="1">
    <location>
        <begin position="499"/>
        <end position="518"/>
    </location>
</feature>
<proteinExistence type="predicted"/>
<feature type="compositionally biased region" description="Basic and acidic residues" evidence="1">
    <location>
        <begin position="649"/>
        <end position="658"/>
    </location>
</feature>
<sequence>MAKIQLDSLKQCLQFLEWLRGEGRGMRGMRSNVALELIERKSHYYNWVSYTGDLPHAVSKFLDDVSKFYNRLCFKADGGSYDKPSRDDVFNALLECVPKLLTAMYFLLYNVDASFSKLGGGGWRENWPGYETSWWFHGSSGGPLQEYLRAPVDDPKYGKTRDTLPGGFEYGEIRYGRYSNGYIQGYFMTEDLKKILNKENYNDFRDIFLTTVISMAGTQTPNTANAVGLVGMFCDIVIKDNTQDGGELKRKLEDNLIDSYDKKCIHWQELKSQCKKLKDDLNQLINDDGFSYTGQAPPVTSISQTEFARKTAEWLKEQLSAVRTNVTTISSDYPDIHRSDFSPIYDFAVDNIFPYGFTFGAKNFGTFFHGLNVVPQKWKRVLGMLKSNDGLEKLRTLLEGEACPKFDAVKHIHTSTEANKTEVGTLTDTKTHDTKTEGKRAEGAQNRGEKEEGTPNPRNGKNTDAFAGSSVGNSDPRRPSNSEGIQDTAETGDTMAPGNAQSAHLPDQQTVQSSTHGSPPTLPGYPSSDSPPNVTHTVVVGKSRDEAQGSMFDALAANLPISISNVVFPQTPSASDPIPAPSGGHEYGAQASADRSPKGGKASQTPEDLTSTLSPAPLRARPRDRMDRTSTWGNSRFGGRRAQVTVSYESRHPPEVDRSATTQGTDAATTSTVSSPCPGGARDDGGVGDSGQEGSCSAGVQDLPKAQDGSSPHKCSGKWVDGWRVGQKVCLSHEDYKRALHIAEIWERAKKTEADQQKKQREEEDKFERMRALRQHYRQQDQLYDHILAVEGYAGAPPLSGKALPAPPDPVLQKQQEEGDKFQMYLQQRNILHGSDIKPFKKKPFAGPLLRPPKRSRPPPPALHNPKTTVATSDVYGIVVPNIPKTKPNVIDTTPHVENLDDYPVAFLQHVAGADLKNFSIKDVKASGSEEITQTLPPMPDFNGTPIFDPNLSSSPNPTAILLPSPPHPIVRLQAVIPGRPSSKIYHPRIDLSIQTVHHEDRTVDDIGTDDPQPPPELQPLDPIGPYTPAISLNLETPEPLPELPNNSAADYTHNASTVEMCLAPWTTQTPTHGSTDIPETELFLAEAPRTVRDMLQWLAGLKNEKHHETLEKCINKAFSGPHSDPSQLALSVNGSYIRPKDVFDILQLTAMFAGSVLTAIAPRWRANVSSRFVKPKSSDQSEEPDCCALLCQLRDYVYASHHQLEFLKSQCKRHQSHGGWQDCHYGSDVSSPRSPLQSFLTDGWDSAFETHLFDSRNICLKSRVSMGFKYEGLPDESHDGRYLSTILSPTCGGEDPLVTLSSYLVCLTRRTPRTTGELVSFFHHFGNELHLSYSREPSNLGTALSTSHADCPKWDRLEGSDLDAVRQLRGSDSPISSYNHTTTLFTLLGCQVGNAHCHRHCSPITYRAYALYSPLFSHTYLSWTVYLPDRLLESLERLSCDLGRLQCSDISSIHNCAGALPILYTHGFTPPEGTSQSSPKFSTVVTKLEAVLSGDAVANLMTCMDAFLYRVRMPFIFLCFALWSVAMLLFAHTILYRVDIWYIRSHIMRYKVSHLIDVKVLLTLSRNMPSLYDIDYFDDDEELPQTSKTLVQ</sequence>
<accession>A0A061DCQ2</accession>
<dbReference type="KEGG" id="bbig:BBBOND_0307180"/>
<keyword evidence="4" id="KW-1185">Reference proteome</keyword>
<feature type="region of interest" description="Disordered" evidence="1">
    <location>
        <begin position="420"/>
        <end position="536"/>
    </location>
</feature>
<feature type="region of interest" description="Disordered" evidence="1">
    <location>
        <begin position="842"/>
        <end position="868"/>
    </location>
</feature>
<dbReference type="STRING" id="5866.A0A061DCQ2"/>
<dbReference type="EMBL" id="LK391709">
    <property type="protein sequence ID" value="CDR96814.1"/>
    <property type="molecule type" value="Genomic_DNA"/>
</dbReference>
<feature type="region of interest" description="Disordered" evidence="1">
    <location>
        <begin position="571"/>
        <end position="718"/>
    </location>
</feature>
<dbReference type="GeneID" id="24565355"/>
<dbReference type="Proteomes" id="UP000033188">
    <property type="component" value="Chromosome 3"/>
</dbReference>
<protein>
    <recommendedName>
        <fullName evidence="5">Ribosome-binding protein 1</fullName>
    </recommendedName>
</protein>
<evidence type="ECO:0000256" key="1">
    <source>
        <dbReference type="SAM" id="MobiDB-lite"/>
    </source>
</evidence>
<reference evidence="4" key="1">
    <citation type="journal article" date="2014" name="Nucleic Acids Res.">
        <title>The evolutionary dynamics of variant antigen genes in Babesia reveal a history of genomic innovation underlying host-parasite interaction.</title>
        <authorList>
            <person name="Jackson A.P."/>
            <person name="Otto T.D."/>
            <person name="Darby A."/>
            <person name="Ramaprasad A."/>
            <person name="Xia D."/>
            <person name="Echaide I.E."/>
            <person name="Farber M."/>
            <person name="Gahlot S."/>
            <person name="Gamble J."/>
            <person name="Gupta D."/>
            <person name="Gupta Y."/>
            <person name="Jackson L."/>
            <person name="Malandrin L."/>
            <person name="Malas T.B."/>
            <person name="Moussa E."/>
            <person name="Nair M."/>
            <person name="Reid A.J."/>
            <person name="Sanders M."/>
            <person name="Sharma J."/>
            <person name="Tracey A."/>
            <person name="Quail M.A."/>
            <person name="Weir W."/>
            <person name="Wastling J.M."/>
            <person name="Hall N."/>
            <person name="Willadsen P."/>
            <person name="Lingelbach K."/>
            <person name="Shiels B."/>
            <person name="Tait A."/>
            <person name="Berriman M."/>
            <person name="Allred D.R."/>
            <person name="Pain A."/>
        </authorList>
    </citation>
    <scope>NUCLEOTIDE SEQUENCE [LARGE SCALE GENOMIC DNA]</scope>
    <source>
        <strain evidence="4">Bond</strain>
    </source>
</reference>
<gene>
    <name evidence="3" type="ORF">BBBOND_0307180</name>
</gene>
<feature type="compositionally biased region" description="Basic and acidic residues" evidence="1">
    <location>
        <begin position="429"/>
        <end position="453"/>
    </location>
</feature>
<dbReference type="RefSeq" id="XP_012769000.1">
    <property type="nucleotide sequence ID" value="XM_012913546.1"/>
</dbReference>
<feature type="transmembrane region" description="Helical" evidence="2">
    <location>
        <begin position="1516"/>
        <end position="1539"/>
    </location>
</feature>
<evidence type="ECO:0008006" key="5">
    <source>
        <dbReference type="Google" id="ProtNLM"/>
    </source>
</evidence>
<name>A0A061DCQ2_BABBI</name>
<organism evidence="3 4">
    <name type="scientific">Babesia bigemina</name>
    <dbReference type="NCBI Taxonomy" id="5866"/>
    <lineage>
        <taxon>Eukaryota</taxon>
        <taxon>Sar</taxon>
        <taxon>Alveolata</taxon>
        <taxon>Apicomplexa</taxon>
        <taxon>Aconoidasida</taxon>
        <taxon>Piroplasmida</taxon>
        <taxon>Babesiidae</taxon>
        <taxon>Babesia</taxon>
    </lineage>
</organism>
<feature type="compositionally biased region" description="Polar residues" evidence="1">
    <location>
        <begin position="602"/>
        <end position="614"/>
    </location>
</feature>
<evidence type="ECO:0000256" key="2">
    <source>
        <dbReference type="SAM" id="Phobius"/>
    </source>
</evidence>